<keyword evidence="3" id="KW-1185">Reference proteome</keyword>
<evidence type="ECO:0000256" key="1">
    <source>
        <dbReference type="SAM" id="MobiDB-lite"/>
    </source>
</evidence>
<feature type="compositionally biased region" description="Polar residues" evidence="1">
    <location>
        <begin position="150"/>
        <end position="161"/>
    </location>
</feature>
<proteinExistence type="predicted"/>
<feature type="compositionally biased region" description="Polar residues" evidence="1">
    <location>
        <begin position="64"/>
        <end position="81"/>
    </location>
</feature>
<dbReference type="VEuPathDB" id="FungiDB:TREMEDRAFT_40763"/>
<feature type="region of interest" description="Disordered" evidence="1">
    <location>
        <begin position="1"/>
        <end position="267"/>
    </location>
</feature>
<organism evidence="2 3">
    <name type="scientific">Tremella mesenterica</name>
    <name type="common">Jelly fungus</name>
    <dbReference type="NCBI Taxonomy" id="5217"/>
    <lineage>
        <taxon>Eukaryota</taxon>
        <taxon>Fungi</taxon>
        <taxon>Dikarya</taxon>
        <taxon>Basidiomycota</taxon>
        <taxon>Agaricomycotina</taxon>
        <taxon>Tremellomycetes</taxon>
        <taxon>Tremellales</taxon>
        <taxon>Tremellaceae</taxon>
        <taxon>Tremella</taxon>
    </lineage>
</organism>
<feature type="compositionally biased region" description="Basic and acidic residues" evidence="1">
    <location>
        <begin position="230"/>
        <end position="239"/>
    </location>
</feature>
<feature type="compositionally biased region" description="Basic and acidic residues" evidence="1">
    <location>
        <begin position="124"/>
        <end position="134"/>
    </location>
</feature>
<feature type="compositionally biased region" description="Low complexity" evidence="1">
    <location>
        <begin position="135"/>
        <end position="149"/>
    </location>
</feature>
<feature type="compositionally biased region" description="Basic and acidic residues" evidence="1">
    <location>
        <begin position="247"/>
        <end position="256"/>
    </location>
</feature>
<evidence type="ECO:0000313" key="3">
    <source>
        <dbReference type="Proteomes" id="UP000289152"/>
    </source>
</evidence>
<feature type="compositionally biased region" description="Basic and acidic residues" evidence="1">
    <location>
        <begin position="189"/>
        <end position="199"/>
    </location>
</feature>
<gene>
    <name evidence="2" type="ORF">M231_05109</name>
</gene>
<protein>
    <submittedName>
        <fullName evidence="2">Uncharacterized protein</fullName>
    </submittedName>
</protein>
<feature type="compositionally biased region" description="Polar residues" evidence="1">
    <location>
        <begin position="1"/>
        <end position="11"/>
    </location>
</feature>
<name>A0A4Q1BIW3_TREME</name>
<dbReference type="InParanoid" id="A0A4Q1BIW3"/>
<dbReference type="Proteomes" id="UP000289152">
    <property type="component" value="Unassembled WGS sequence"/>
</dbReference>
<dbReference type="AlphaFoldDB" id="A0A4Q1BIW3"/>
<evidence type="ECO:0000313" key="2">
    <source>
        <dbReference type="EMBL" id="RXK37633.1"/>
    </source>
</evidence>
<dbReference type="EMBL" id="SDIL01000064">
    <property type="protein sequence ID" value="RXK37633.1"/>
    <property type="molecule type" value="Genomic_DNA"/>
</dbReference>
<accession>A0A4Q1BIW3</accession>
<comment type="caution">
    <text evidence="2">The sequence shown here is derived from an EMBL/GenBank/DDBJ whole genome shotgun (WGS) entry which is preliminary data.</text>
</comment>
<feature type="compositionally biased region" description="Basic and acidic residues" evidence="1">
    <location>
        <begin position="24"/>
        <end position="39"/>
    </location>
</feature>
<reference evidence="2 3" key="1">
    <citation type="submission" date="2016-06" db="EMBL/GenBank/DDBJ databases">
        <title>Evolution of pathogenesis and genome organization in the Tremellales.</title>
        <authorList>
            <person name="Cuomo C."/>
            <person name="Litvintseva A."/>
            <person name="Heitman J."/>
            <person name="Chen Y."/>
            <person name="Sun S."/>
            <person name="Springer D."/>
            <person name="Dromer F."/>
            <person name="Young S."/>
            <person name="Zeng Q."/>
            <person name="Chapman S."/>
            <person name="Gujja S."/>
            <person name="Saif S."/>
            <person name="Birren B."/>
        </authorList>
    </citation>
    <scope>NUCLEOTIDE SEQUENCE [LARGE SCALE GENOMIC DNA]</scope>
    <source>
        <strain evidence="2 3">ATCC 28783</strain>
    </source>
</reference>
<dbReference type="STRING" id="5217.A0A4Q1BIW3"/>
<feature type="compositionally biased region" description="Low complexity" evidence="1">
    <location>
        <begin position="98"/>
        <end position="115"/>
    </location>
</feature>
<sequence>MSSEEVPSPRQNEGVGSLSSPENLGEKEGSTSREGREQGEGEEGMGLERSRTAPPPGPIPLPKFTTSSYHPPNSYTIPTEDSSSYSSSHTQPTDLTQPTKPTHFTHSSTPSHSSSAPPPGLMTHPHEDMKDIEISHNSSNSDSPSLQGSPNDTSSDNSPILDSSPEKPHKRPPTSAMRRTSSSLSSDSTSKDKERDREKKRLRFTAIETSDNVLGISGDKGLVKSPGEMEEGRKLDDGMRGGGWRGVPKDQRDYLRSDPGTPNLVET</sequence>